<sequence>FAKKRNLPYVDIYEKTLRSGQYLYIDSQIEQYVSPEFKQ</sequence>
<dbReference type="HOGENOM" id="CLU_3301338_0_0_9"/>
<feature type="non-terminal residue" evidence="1">
    <location>
        <position position="1"/>
    </location>
</feature>
<reference evidence="1" key="1">
    <citation type="journal article" date="2010" name="Microbiol. Resour. Announc.">
        <title>Comparative genomics of the bacterial genus Listeria: Genome evolution is characterized by limited gene acquisition and limited gene loss.</title>
        <authorList>
            <person name="den Bakker H.C."/>
            <person name="Cummings C.A."/>
            <person name="Ferreira V."/>
            <person name="Vatta P."/>
            <person name="Orsi R.H."/>
            <person name="Degoricija L."/>
            <person name="Barker M."/>
            <person name="Petrauskene O."/>
            <person name="Furtado M.R."/>
            <person name="Wiedmann M."/>
        </authorList>
    </citation>
    <scope>NUCLEOTIDE SEQUENCE [LARGE SCALE GENOMIC DNA]</scope>
    <source>
        <strain evidence="1">FSL N1-067</strain>
    </source>
</reference>
<dbReference type="EMBL" id="ADXJ01001146">
    <property type="protein sequence ID" value="EFR98758.1"/>
    <property type="molecule type" value="Genomic_DNA"/>
</dbReference>
<comment type="caution">
    <text evidence="1">The sequence shown here is derived from an EMBL/GenBank/DDBJ whole genome shotgun (WGS) entry which is preliminary data.</text>
</comment>
<gene>
    <name evidence="1" type="ORF">NT03LS_3245</name>
</gene>
<organism evidence="1">
    <name type="scientific">Listeria seeligeri FSL N1-067</name>
    <dbReference type="NCBI Taxonomy" id="702453"/>
    <lineage>
        <taxon>Bacteria</taxon>
        <taxon>Bacillati</taxon>
        <taxon>Bacillota</taxon>
        <taxon>Bacilli</taxon>
        <taxon>Bacillales</taxon>
        <taxon>Listeriaceae</taxon>
        <taxon>Listeria</taxon>
    </lineage>
</organism>
<name>E3ZUE0_LISSE</name>
<evidence type="ECO:0000313" key="1">
    <source>
        <dbReference type="EMBL" id="EFR98758.1"/>
    </source>
</evidence>
<dbReference type="AlphaFoldDB" id="E3ZUE0"/>
<proteinExistence type="predicted"/>
<protein>
    <submittedName>
        <fullName evidence="1">Putative phosphoesterase</fullName>
    </submittedName>
</protein>
<accession>E3ZUE0</accession>
<dbReference type="Proteomes" id="UP000004302">
    <property type="component" value="Chromosome"/>
</dbReference>